<accession>A0ABP3B0Q4</accession>
<comment type="caution">
    <text evidence="7">The sequence shown here is derived from an EMBL/GenBank/DDBJ whole genome shotgun (WGS) entry which is preliminary data.</text>
</comment>
<name>A0ABP3B0Q4_9LIST</name>
<keyword evidence="3 6" id="KW-0812">Transmembrane</keyword>
<dbReference type="PANTHER" id="PTHR22926">
    <property type="entry name" value="PHOSPHO-N-ACETYLMURAMOYL-PENTAPEPTIDE-TRANSFERASE"/>
    <property type="match status" value="1"/>
</dbReference>
<proteinExistence type="predicted"/>
<comment type="subcellular location">
    <subcellularLocation>
        <location evidence="1">Membrane</location>
        <topology evidence="1">Multi-pass membrane protein</topology>
    </subcellularLocation>
</comment>
<protein>
    <submittedName>
        <fullName evidence="7">Phospho-N-acetylmuramoyl-pentapeptide-transferase</fullName>
        <ecNumber evidence="7">2.7.8.13</ecNumber>
    </submittedName>
</protein>
<reference evidence="7 8" key="1">
    <citation type="journal article" date="2014" name="Int. J. Syst. Evol. Microbiol.">
        <title>Listeria floridensis sp. nov., Listeria aquatica sp. nov., Listeria cornellensis sp. nov., Listeria riparia sp. nov. and Listeria grandensis sp. nov., from agricultural and natural environments.</title>
        <authorList>
            <person name="den Bakker H.C."/>
            <person name="Warchocki S."/>
            <person name="Wright E.M."/>
            <person name="Allred A.F."/>
            <person name="Ahlstrom C."/>
            <person name="Manuel C.S."/>
            <person name="Stasiewicz M.J."/>
            <person name="Burrell A."/>
            <person name="Roof S."/>
            <person name="Strawn L."/>
            <person name="Fortes E.D."/>
            <person name="Nightingale K.K."/>
            <person name="Kephart D."/>
            <person name="Wiedmann M."/>
        </authorList>
    </citation>
    <scope>NUCLEOTIDE SEQUENCE [LARGE SCALE GENOMIC DNA]</scope>
    <source>
        <strain evidence="7 8">FSL S10-1187</strain>
    </source>
</reference>
<evidence type="ECO:0000256" key="2">
    <source>
        <dbReference type="ARBA" id="ARBA00022679"/>
    </source>
</evidence>
<evidence type="ECO:0000256" key="6">
    <source>
        <dbReference type="SAM" id="Phobius"/>
    </source>
</evidence>
<feature type="transmembrane region" description="Helical" evidence="6">
    <location>
        <begin position="6"/>
        <end position="29"/>
    </location>
</feature>
<keyword evidence="4 6" id="KW-1133">Transmembrane helix</keyword>
<evidence type="ECO:0000256" key="5">
    <source>
        <dbReference type="ARBA" id="ARBA00023136"/>
    </source>
</evidence>
<keyword evidence="2 7" id="KW-0808">Transferase</keyword>
<feature type="transmembrane region" description="Helical" evidence="6">
    <location>
        <begin position="50"/>
        <end position="70"/>
    </location>
</feature>
<keyword evidence="8" id="KW-1185">Reference proteome</keyword>
<evidence type="ECO:0000256" key="4">
    <source>
        <dbReference type="ARBA" id="ARBA00022989"/>
    </source>
</evidence>
<evidence type="ECO:0000313" key="8">
    <source>
        <dbReference type="Proteomes" id="UP000019249"/>
    </source>
</evidence>
<dbReference type="EC" id="2.7.8.13" evidence="7"/>
<organism evidence="7 8">
    <name type="scientific">Listeria floridensis FSL S10-1187</name>
    <dbReference type="NCBI Taxonomy" id="1265817"/>
    <lineage>
        <taxon>Bacteria</taxon>
        <taxon>Bacillati</taxon>
        <taxon>Bacillota</taxon>
        <taxon>Bacilli</taxon>
        <taxon>Bacillales</taxon>
        <taxon>Listeriaceae</taxon>
        <taxon>Listeria</taxon>
    </lineage>
</organism>
<evidence type="ECO:0000313" key="7">
    <source>
        <dbReference type="EMBL" id="EUJ32075.1"/>
    </source>
</evidence>
<dbReference type="EMBL" id="AODF01000014">
    <property type="protein sequence ID" value="EUJ32075.1"/>
    <property type="molecule type" value="Genomic_DNA"/>
</dbReference>
<dbReference type="Proteomes" id="UP000019249">
    <property type="component" value="Unassembled WGS sequence"/>
</dbReference>
<dbReference type="PANTHER" id="PTHR22926:SF5">
    <property type="entry name" value="PHOSPHO-N-ACETYLMURAMOYL-PENTAPEPTIDE-TRANSFERASE HOMOLOG"/>
    <property type="match status" value="1"/>
</dbReference>
<feature type="transmembrane region" description="Helical" evidence="6">
    <location>
        <begin position="76"/>
        <end position="97"/>
    </location>
</feature>
<dbReference type="InterPro" id="IPR000715">
    <property type="entry name" value="Glycosyl_transferase_4"/>
</dbReference>
<keyword evidence="5 6" id="KW-0472">Membrane</keyword>
<evidence type="ECO:0000256" key="3">
    <source>
        <dbReference type="ARBA" id="ARBA00022692"/>
    </source>
</evidence>
<dbReference type="GO" id="GO:0016740">
    <property type="term" value="F:transferase activity"/>
    <property type="evidence" value="ECO:0007669"/>
    <property type="project" value="UniProtKB-KW"/>
</dbReference>
<sequence>MSFYMLFTALAIAFFLTIAFVPVLIPFLVKLKFGQSIREEGPKQHAQKSGTPTMGAVVFLSAIMLSYLIISLITSSFNLTTVLLFIAILLFGTLGFLDDYIKVVKKRNLGLTSKQKVF</sequence>
<evidence type="ECO:0000256" key="1">
    <source>
        <dbReference type="ARBA" id="ARBA00004141"/>
    </source>
</evidence>
<gene>
    <name evidence="7" type="primary">mraY</name>
    <name evidence="7" type="ORF">MFLO_07817</name>
</gene>